<gene>
    <name evidence="1" type="ORF">HMPREF9209_0717</name>
</gene>
<accession>D1YI03</accession>
<dbReference type="EMBL" id="ADFT01000011">
    <property type="protein sequence ID" value="EFB63236.1"/>
    <property type="molecule type" value="Genomic_DNA"/>
</dbReference>
<dbReference type="AlphaFoldDB" id="D1YI03"/>
<evidence type="ECO:0000313" key="1">
    <source>
        <dbReference type="EMBL" id="EFB63236.1"/>
    </source>
</evidence>
<dbReference type="Proteomes" id="UP000003684">
    <property type="component" value="Unassembled WGS sequence"/>
</dbReference>
<name>D1YI03_LACGS</name>
<reference evidence="1 2" key="1">
    <citation type="submission" date="2009-12" db="EMBL/GenBank/DDBJ databases">
        <title>Genome Sequence of Lactobacillus gasseri 224-1.</title>
        <authorList>
            <person name="Durkin A.S."/>
            <person name="Madupu R."/>
            <person name="Torralba M."/>
            <person name="Methe B."/>
            <person name="Sutton G."/>
            <person name="Strausberg R.L."/>
            <person name="Nelson K.E."/>
        </authorList>
    </citation>
    <scope>NUCLEOTIDE SEQUENCE [LARGE SCALE GENOMIC DNA]</scope>
    <source>
        <strain evidence="1 2">224-1</strain>
    </source>
</reference>
<proteinExistence type="predicted"/>
<evidence type="ECO:0000313" key="2">
    <source>
        <dbReference type="Proteomes" id="UP000003684"/>
    </source>
</evidence>
<comment type="caution">
    <text evidence="1">The sequence shown here is derived from an EMBL/GenBank/DDBJ whole genome shotgun (WGS) entry which is preliminary data.</text>
</comment>
<organism evidence="1 2">
    <name type="scientific">Lactobacillus gasseri 224-1</name>
    <dbReference type="NCBI Taxonomy" id="679196"/>
    <lineage>
        <taxon>Bacteria</taxon>
        <taxon>Bacillati</taxon>
        <taxon>Bacillota</taxon>
        <taxon>Bacilli</taxon>
        <taxon>Lactobacillales</taxon>
        <taxon>Lactobacillaceae</taxon>
        <taxon>Lactobacillus</taxon>
    </lineage>
</organism>
<sequence>MALDDLLTQAYDLVQASSYDDLANSVNELQRQGKVVVSGDKAALQGIFQTELDISNELKRLVKNRVEKEKFSDEKLSMQLIMLKKNLKLSMTKRKKSY</sequence>
<protein>
    <submittedName>
        <fullName evidence="1">Uncharacterized protein</fullName>
    </submittedName>
</protein>